<dbReference type="AlphaFoldDB" id="A0A1Y5RG01"/>
<reference evidence="1 2" key="1">
    <citation type="submission" date="2017-03" db="EMBL/GenBank/DDBJ databases">
        <authorList>
            <person name="Afonso C.L."/>
            <person name="Miller P.J."/>
            <person name="Scott M.A."/>
            <person name="Spackman E."/>
            <person name="Goraichik I."/>
            <person name="Dimitrov K.M."/>
            <person name="Suarez D.L."/>
            <person name="Swayne D.E."/>
        </authorList>
    </citation>
    <scope>NUCLEOTIDE SEQUENCE [LARGE SCALE GENOMIC DNA]</scope>
    <source>
        <strain evidence="1 2">CECT 7971</strain>
    </source>
</reference>
<dbReference type="Proteomes" id="UP000193307">
    <property type="component" value="Unassembled WGS sequence"/>
</dbReference>
<sequence>MRGMSMSFVLTDHDIEVIDTIWNMAGSTLAAKMMYDDIARLYDVSE</sequence>
<proteinExistence type="predicted"/>
<name>A0A1Y5RG01_9RHOB</name>
<protein>
    <submittedName>
        <fullName evidence="1">Uncharacterized protein</fullName>
    </submittedName>
</protein>
<dbReference type="EMBL" id="FWFW01000001">
    <property type="protein sequence ID" value="SLN16629.1"/>
    <property type="molecule type" value="Genomic_DNA"/>
</dbReference>
<accession>A0A1Y5RG01</accession>
<organism evidence="1 2">
    <name type="scientific">Pacificibacter marinus</name>
    <dbReference type="NCBI Taxonomy" id="658057"/>
    <lineage>
        <taxon>Bacteria</taxon>
        <taxon>Pseudomonadati</taxon>
        <taxon>Pseudomonadota</taxon>
        <taxon>Alphaproteobacteria</taxon>
        <taxon>Rhodobacterales</taxon>
        <taxon>Roseobacteraceae</taxon>
        <taxon>Pacificibacter</taxon>
    </lineage>
</organism>
<gene>
    <name evidence="1" type="ORF">PAM7971_00363</name>
</gene>
<evidence type="ECO:0000313" key="2">
    <source>
        <dbReference type="Proteomes" id="UP000193307"/>
    </source>
</evidence>
<keyword evidence="2" id="KW-1185">Reference proteome</keyword>
<evidence type="ECO:0000313" key="1">
    <source>
        <dbReference type="EMBL" id="SLN16629.1"/>
    </source>
</evidence>
<dbReference type="STRING" id="658057.SAMN04488032_101287"/>